<dbReference type="PANTHER" id="PTHR33266">
    <property type="entry name" value="CHROMOSOME 15, WHOLE GENOME SHOTGUN SEQUENCE"/>
    <property type="match status" value="1"/>
</dbReference>
<dbReference type="Proteomes" id="UP000693970">
    <property type="component" value="Unassembled WGS sequence"/>
</dbReference>
<proteinExistence type="predicted"/>
<reference evidence="2" key="2">
    <citation type="submission" date="2021-04" db="EMBL/GenBank/DDBJ databases">
        <authorList>
            <person name="Podell S."/>
        </authorList>
    </citation>
    <scope>NUCLEOTIDE SEQUENCE</scope>
    <source>
        <strain evidence="2">Hildebrandi</strain>
    </source>
</reference>
<reference evidence="2" key="1">
    <citation type="journal article" date="2021" name="Sci. Rep.">
        <title>Diploid genomic architecture of Nitzschia inconspicua, an elite biomass production diatom.</title>
        <authorList>
            <person name="Oliver A."/>
            <person name="Podell S."/>
            <person name="Pinowska A."/>
            <person name="Traller J.C."/>
            <person name="Smith S.R."/>
            <person name="McClure R."/>
            <person name="Beliaev A."/>
            <person name="Bohutskyi P."/>
            <person name="Hill E.A."/>
            <person name="Rabines A."/>
            <person name="Zheng H."/>
            <person name="Allen L.Z."/>
            <person name="Kuo A."/>
            <person name="Grigoriev I.V."/>
            <person name="Allen A.E."/>
            <person name="Hazlebeck D."/>
            <person name="Allen E.E."/>
        </authorList>
    </citation>
    <scope>NUCLEOTIDE SEQUENCE</scope>
    <source>
        <strain evidence="2">Hildebrandi</strain>
    </source>
</reference>
<dbReference type="OrthoDB" id="54010at2759"/>
<feature type="compositionally biased region" description="Low complexity" evidence="1">
    <location>
        <begin position="53"/>
        <end position="63"/>
    </location>
</feature>
<evidence type="ECO:0000256" key="1">
    <source>
        <dbReference type="SAM" id="MobiDB-lite"/>
    </source>
</evidence>
<accession>A0A9K3Q6M2</accession>
<comment type="caution">
    <text evidence="2">The sequence shown here is derived from an EMBL/GenBank/DDBJ whole genome shotgun (WGS) entry which is preliminary data.</text>
</comment>
<name>A0A9K3Q6M2_9STRA</name>
<protein>
    <submittedName>
        <fullName evidence="2">Uncharacterized protein</fullName>
    </submittedName>
</protein>
<gene>
    <name evidence="2" type="ORF">IV203_033652</name>
</gene>
<evidence type="ECO:0000313" key="3">
    <source>
        <dbReference type="Proteomes" id="UP000693970"/>
    </source>
</evidence>
<dbReference type="AlphaFoldDB" id="A0A9K3Q6M2"/>
<feature type="region of interest" description="Disordered" evidence="1">
    <location>
        <begin position="53"/>
        <end position="80"/>
    </location>
</feature>
<organism evidence="2 3">
    <name type="scientific">Nitzschia inconspicua</name>
    <dbReference type="NCBI Taxonomy" id="303405"/>
    <lineage>
        <taxon>Eukaryota</taxon>
        <taxon>Sar</taxon>
        <taxon>Stramenopiles</taxon>
        <taxon>Ochrophyta</taxon>
        <taxon>Bacillariophyta</taxon>
        <taxon>Bacillariophyceae</taxon>
        <taxon>Bacillariophycidae</taxon>
        <taxon>Bacillariales</taxon>
        <taxon>Bacillariaceae</taxon>
        <taxon>Nitzschia</taxon>
    </lineage>
</organism>
<evidence type="ECO:0000313" key="2">
    <source>
        <dbReference type="EMBL" id="KAG7372928.1"/>
    </source>
</evidence>
<dbReference type="PANTHER" id="PTHR33266:SF1">
    <property type="entry name" value="F-BOX DOMAIN-CONTAINING PROTEIN"/>
    <property type="match status" value="1"/>
</dbReference>
<keyword evidence="3" id="KW-1185">Reference proteome</keyword>
<dbReference type="EMBL" id="JAGRRH010000002">
    <property type="protein sequence ID" value="KAG7372928.1"/>
    <property type="molecule type" value="Genomic_DNA"/>
</dbReference>
<sequence>MSSLISRTLVPSLSKRTAPFVLSTQRFGFAVAALSKRTDSIYTDASFIRRFSGNNKDSNNNNSNRDDSFQDDTSLNVPLPSSDKVQQQAIIDFVDHIFEGKNNQTERDAVLLSLRTTVNASDTFEAIRRRLSDFTIGRRSLSDEELDGFARAIKDSFEQNDSTARPVYVDYQITNTALSHDCDLVSFAQHIETLANEYWSENHPNNTPPYVAPYFCLIQSSGMGKTKLLYEYRKAYSNKNFESKLILVGKVQTDPMNESVYDAKYAALPPKDAESKPDNLDEQRNEEAQKIYHRLDTMVTSVLKWEKNTPFRVLLFDEAQFLLREEFGMEAFQFRCVRLWLRQKQKKHKYVAVFTGTNSGLANFEIEADREVGPSSSSRRMNGDLKVMPKGSTVFPHFVMLTTIGCLVQLRQFKNGPNTTEYDEAIIHGRPLFSVMKHGGQLDDNLPNILCRMLLSDGTGKVEVDWEKNLNAWFSILATRVQMGITSIAIASNLVANGYANLTHVSADFAQFTYLPDPVCARLAMGMMSDRWKLGDFKGRSPSEWVQRLGQIYSSGLCRPEKGDFGEVLATLYFLLCGDILRHRLDGNLNTFSVDLDLCFDLLMNGGNANVTKTPDVKQKRMDKEWKQSSKTSVTLSCIQFCRNYLRSYEADWSSLGDQQFLRHLYASGTGFFTSDGCPTIDAVLPLCIRKDTSAKYIPCFLSIKSHKYFAPGKATKLCNKMKSKAEKSNLQALCIVVVFGSTVQSNYESVFDSDTYSLLEDGETVAVVLSIPADDIFGISKMFLHLTGTINLMEVYASHPFIRGHKGTEENPALDPINALRASPSNSKQMSLLKTLSLQLKLSPPSE</sequence>